<keyword evidence="6 12" id="KW-0418">Kinase</keyword>
<keyword evidence="15" id="KW-1185">Reference proteome</keyword>
<keyword evidence="12" id="KW-0963">Cytoplasm</keyword>
<comment type="similarity">
    <text evidence="12">Belongs to the phosphofructokinase type A (PFKA) family. PPi-dependent PFK group II subfamily. Atypical ATP-dependent clade 'X' sub-subfamily.</text>
</comment>
<evidence type="ECO:0000256" key="1">
    <source>
        <dbReference type="ARBA" id="ARBA00001946"/>
    </source>
</evidence>
<dbReference type="NCBIfam" id="NF005301">
    <property type="entry name" value="PRK06830.1"/>
    <property type="match status" value="1"/>
</dbReference>
<feature type="site" description="Important for substrate specificity; cannot use PPi as phosphoryl donor" evidence="12">
    <location>
        <position position="181"/>
    </location>
</feature>
<feature type="binding site" evidence="12">
    <location>
        <begin position="179"/>
        <end position="182"/>
    </location>
    <ligand>
        <name>ATP</name>
        <dbReference type="ChEBI" id="CHEBI:30616"/>
    </ligand>
</feature>
<evidence type="ECO:0000256" key="7">
    <source>
        <dbReference type="ARBA" id="ARBA00022840"/>
    </source>
</evidence>
<dbReference type="GO" id="GO:0005524">
    <property type="term" value="F:ATP binding"/>
    <property type="evidence" value="ECO:0007669"/>
    <property type="project" value="UniProtKB-KW"/>
</dbReference>
<dbReference type="STRING" id="573413.Spirs_3247"/>
<dbReference type="GO" id="GO:0047334">
    <property type="term" value="F:diphosphate-fructose-6-phosphate 1-phosphotransferase activity"/>
    <property type="evidence" value="ECO:0007669"/>
    <property type="project" value="UniProtKB-EC"/>
</dbReference>
<dbReference type="FunFam" id="3.40.50.450:FF:000002">
    <property type="entry name" value="ATP-dependent 6-phosphofructokinase"/>
    <property type="match status" value="1"/>
</dbReference>
<dbReference type="EMBL" id="CP002116">
    <property type="protein sequence ID" value="ADK82345.1"/>
    <property type="molecule type" value="Genomic_DNA"/>
</dbReference>
<feature type="binding site" evidence="12">
    <location>
        <position position="180"/>
    </location>
    <ligand>
        <name>Mg(2+)</name>
        <dbReference type="ChEBI" id="CHEBI:18420"/>
        <note>catalytic</note>
    </ligand>
</feature>
<comment type="function">
    <text evidence="12">Catalyzes the phosphorylation of D-fructose 6-phosphate to fructose 1,6-bisphosphate by ATP, the first committing step of glycolysis.</text>
</comment>
<keyword evidence="4 12" id="KW-0479">Metal-binding</keyword>
<feature type="domain" description="Phosphofructokinase" evidence="13">
    <location>
        <begin position="80"/>
        <end position="386"/>
    </location>
</feature>
<dbReference type="Pfam" id="PF00365">
    <property type="entry name" value="PFK"/>
    <property type="match status" value="1"/>
</dbReference>
<dbReference type="RefSeq" id="WP_013255804.1">
    <property type="nucleotide sequence ID" value="NC_014364.1"/>
</dbReference>
<dbReference type="InterPro" id="IPR000023">
    <property type="entry name" value="Phosphofructokinase_dom"/>
</dbReference>
<dbReference type="InterPro" id="IPR022953">
    <property type="entry name" value="ATP_PFK"/>
</dbReference>
<comment type="subcellular location">
    <subcellularLocation>
        <location evidence="12">Cytoplasm</location>
    </subcellularLocation>
</comment>
<comment type="catalytic activity">
    <reaction evidence="11">
        <text>beta-D-fructose 6-phosphate + diphosphate = beta-D-fructose 1,6-bisphosphate + phosphate + H(+)</text>
        <dbReference type="Rhea" id="RHEA:13613"/>
        <dbReference type="ChEBI" id="CHEBI:15378"/>
        <dbReference type="ChEBI" id="CHEBI:32966"/>
        <dbReference type="ChEBI" id="CHEBI:33019"/>
        <dbReference type="ChEBI" id="CHEBI:43474"/>
        <dbReference type="ChEBI" id="CHEBI:57634"/>
        <dbReference type="EC" id="2.7.1.90"/>
    </reaction>
</comment>
<comment type="subunit">
    <text evidence="12">Homodimer.</text>
</comment>
<dbReference type="Gene3D" id="3.40.50.450">
    <property type="match status" value="1"/>
</dbReference>
<dbReference type="PIRSF" id="PIRSF000534">
    <property type="entry name" value="PPi_PFK_TP0108"/>
    <property type="match status" value="1"/>
</dbReference>
<feature type="binding site" evidence="12">
    <location>
        <begin position="253"/>
        <end position="255"/>
    </location>
    <ligand>
        <name>substrate</name>
    </ligand>
</feature>
<evidence type="ECO:0000256" key="5">
    <source>
        <dbReference type="ARBA" id="ARBA00022741"/>
    </source>
</evidence>
<evidence type="ECO:0000256" key="9">
    <source>
        <dbReference type="ARBA" id="ARBA00023152"/>
    </source>
</evidence>
<evidence type="ECO:0000259" key="13">
    <source>
        <dbReference type="Pfam" id="PF00365"/>
    </source>
</evidence>
<dbReference type="GO" id="GO:0003872">
    <property type="term" value="F:6-phosphofructokinase activity"/>
    <property type="evidence" value="ECO:0007669"/>
    <property type="project" value="UniProtKB-UniRule"/>
</dbReference>
<dbReference type="SUPFAM" id="SSF53784">
    <property type="entry name" value="Phosphofructokinase"/>
    <property type="match status" value="1"/>
</dbReference>
<dbReference type="EC" id="2.7.1.11" evidence="12"/>
<keyword evidence="5 12" id="KW-0547">Nucleotide-binding</keyword>
<feature type="binding site" evidence="12">
    <location>
        <position position="87"/>
    </location>
    <ligand>
        <name>ATP</name>
        <dbReference type="ChEBI" id="CHEBI:30616"/>
    </ligand>
</feature>
<accession>E1R5L7</accession>
<dbReference type="PANTHER" id="PTHR45770">
    <property type="entry name" value="ATP-DEPENDENT 6-PHOSPHOFRUCTOKINASE 1"/>
    <property type="match status" value="1"/>
</dbReference>
<feature type="binding site" evidence="12">
    <location>
        <begin position="361"/>
        <end position="364"/>
    </location>
    <ligand>
        <name>substrate</name>
    </ligand>
</feature>
<keyword evidence="8 12" id="KW-0460">Magnesium</keyword>
<dbReference type="GO" id="GO:0046872">
    <property type="term" value="F:metal ion binding"/>
    <property type="evidence" value="ECO:0007669"/>
    <property type="project" value="UniProtKB-KW"/>
</dbReference>
<sequence>MPDDFDFSVPSLGEPNIQSPIKMSTVKGDSIANYVSDSERILFEIDAAAGDTRGPFKTEELLERAGPREKVYFNPAHVHAAVVTCGGLCPGLNNVVRAIVRCLWYSYGIKRITGIKNGYRGFLSESNFSTLELDPEYVDDIQARGGTVLGSARGGGDRVGEIADAIERLNINMLFTIGGDGTQRGALEIAEELERRALRVSVIGIPKTIDNDLSFIQRSFGFETAVEKAVDVVRGAHVEAHDTINGIGLVKVMGRESGFIAAYAALAMSDVNFCLIPESPFDLDGPNGLFESLRKRLLDRNHAVILVAEGAGQELVSETGETDLSGNKRLADIGVFLKEKIKAYFISIDMEVNIKYIDPSYIIRSSPANPNDSIYCSRLGAHAVHAAMAGKTKTLMSMVNNTFVHLPMRVAVSKRKHVNTEGSLWRDVVENTRQPVNMCDKGEKAHEKGMKQEGKK</sequence>
<dbReference type="HOGENOM" id="CLU_020655_7_4_12"/>
<feature type="binding site" evidence="12">
    <location>
        <position position="309"/>
    </location>
    <ligand>
        <name>substrate</name>
    </ligand>
</feature>
<dbReference type="UniPathway" id="UPA00109">
    <property type="reaction ID" value="UER00182"/>
</dbReference>
<dbReference type="InterPro" id="IPR050929">
    <property type="entry name" value="PFKA"/>
</dbReference>
<keyword evidence="9 12" id="KW-0324">Glycolysis</keyword>
<evidence type="ECO:0000256" key="8">
    <source>
        <dbReference type="ARBA" id="ARBA00022842"/>
    </source>
</evidence>
<evidence type="ECO:0000256" key="4">
    <source>
        <dbReference type="ARBA" id="ARBA00022723"/>
    </source>
</evidence>
<keyword evidence="7 12" id="KW-0067">ATP-binding</keyword>
<dbReference type="InterPro" id="IPR035966">
    <property type="entry name" value="PKF_sf"/>
</dbReference>
<comment type="function">
    <text evidence="2">Catalyzes the phosphorylation of D-fructose 6-phosphate, the first committing step of glycolysis. Uses inorganic phosphate (PPi) as phosphoryl donor instead of ATP like common ATP-dependent phosphofructokinases (ATP-PFKs), which renders the reaction reversible, and can thus function both in glycolysis and gluconeogenesis. Consistently, PPi-PFK can replace the enzymes of both the forward (ATP-PFK) and reverse (fructose-bisphosphatase (FBPase)) reactions.</text>
</comment>
<feature type="binding site" evidence="12">
    <location>
        <begin position="153"/>
        <end position="154"/>
    </location>
    <ligand>
        <name>ATP</name>
        <dbReference type="ChEBI" id="CHEBI:30616"/>
    </ligand>
</feature>
<evidence type="ECO:0000256" key="2">
    <source>
        <dbReference type="ARBA" id="ARBA00003138"/>
    </source>
</evidence>
<evidence type="ECO:0000256" key="11">
    <source>
        <dbReference type="ARBA" id="ARBA00048072"/>
    </source>
</evidence>
<feature type="binding site" evidence="12">
    <location>
        <begin position="208"/>
        <end position="210"/>
    </location>
    <ligand>
        <name>substrate</name>
    </ligand>
</feature>
<dbReference type="GO" id="GO:0005737">
    <property type="term" value="C:cytoplasm"/>
    <property type="evidence" value="ECO:0007669"/>
    <property type="project" value="UniProtKB-SubCell"/>
</dbReference>
<evidence type="ECO:0000313" key="14">
    <source>
        <dbReference type="EMBL" id="ADK82345.1"/>
    </source>
</evidence>
<dbReference type="PRINTS" id="PR00476">
    <property type="entry name" value="PHFRCTKINASE"/>
</dbReference>
<protein>
    <recommendedName>
        <fullName evidence="12">ATP-dependent 6-phosphofructokinase</fullName>
        <shortName evidence="12">ATP-PFK</shortName>
        <shortName evidence="12">Phosphofructokinase</shortName>
        <ecNumber evidence="12">2.7.1.11</ecNumber>
    </recommendedName>
    <alternativeName>
        <fullName evidence="12">Phosphohexokinase</fullName>
    </alternativeName>
</protein>
<organism evidence="14 15">
    <name type="scientific">Sediminispirochaeta smaragdinae (strain DSM 11293 / JCM 15392 / SEBR 4228)</name>
    <name type="common">Spirochaeta smaragdinae</name>
    <dbReference type="NCBI Taxonomy" id="573413"/>
    <lineage>
        <taxon>Bacteria</taxon>
        <taxon>Pseudomonadati</taxon>
        <taxon>Spirochaetota</taxon>
        <taxon>Spirochaetia</taxon>
        <taxon>Spirochaetales</taxon>
        <taxon>Spirochaetaceae</taxon>
        <taxon>Sediminispirochaeta</taxon>
    </lineage>
</organism>
<dbReference type="InterPro" id="IPR012004">
    <property type="entry name" value="PyroP-dep_PFK_TP0108"/>
</dbReference>
<keyword evidence="3 12" id="KW-0808">Transferase</keyword>
<evidence type="ECO:0000256" key="10">
    <source>
        <dbReference type="ARBA" id="ARBA00048070"/>
    </source>
</evidence>
<dbReference type="GO" id="GO:0006002">
    <property type="term" value="P:fructose 6-phosphate metabolic process"/>
    <property type="evidence" value="ECO:0007669"/>
    <property type="project" value="InterPro"/>
</dbReference>
<dbReference type="eggNOG" id="COG0205">
    <property type="taxonomic scope" value="Bacteria"/>
</dbReference>
<proteinExistence type="inferred from homology"/>
<dbReference type="Proteomes" id="UP000002318">
    <property type="component" value="Chromosome"/>
</dbReference>
<dbReference type="AlphaFoldDB" id="E1R5L7"/>
<evidence type="ECO:0000256" key="12">
    <source>
        <dbReference type="HAMAP-Rule" id="MF_01981"/>
    </source>
</evidence>
<feature type="active site" description="Proton acceptor" evidence="12">
    <location>
        <position position="210"/>
    </location>
</feature>
<comment type="catalytic activity">
    <reaction evidence="10 12">
        <text>beta-D-fructose 6-phosphate + ATP = beta-D-fructose 1,6-bisphosphate + ADP + H(+)</text>
        <dbReference type="Rhea" id="RHEA:16109"/>
        <dbReference type="ChEBI" id="CHEBI:15378"/>
        <dbReference type="ChEBI" id="CHEBI:30616"/>
        <dbReference type="ChEBI" id="CHEBI:32966"/>
        <dbReference type="ChEBI" id="CHEBI:57634"/>
        <dbReference type="ChEBI" id="CHEBI:456216"/>
        <dbReference type="EC" id="2.7.1.11"/>
    </reaction>
</comment>
<dbReference type="OrthoDB" id="9802503at2"/>
<evidence type="ECO:0000313" key="15">
    <source>
        <dbReference type="Proteomes" id="UP000002318"/>
    </source>
</evidence>
<dbReference type="KEGG" id="ssm:Spirs_3247"/>
<comment type="pathway">
    <text evidence="12">Carbohydrate degradation; glycolysis; D-glyceraldehyde 3-phosphate and glycerone phosphate from D-glucose: step 3/4.</text>
</comment>
<evidence type="ECO:0000256" key="6">
    <source>
        <dbReference type="ARBA" id="ARBA00022777"/>
    </source>
</evidence>
<evidence type="ECO:0000256" key="3">
    <source>
        <dbReference type="ARBA" id="ARBA00022679"/>
    </source>
</evidence>
<reference evidence="14 15" key="1">
    <citation type="journal article" date="2010" name="Stand. Genomic Sci.">
        <title>Complete genome sequence of Spirochaeta smaragdinae type strain (SEBR 4228).</title>
        <authorList>
            <person name="Mavromatis K."/>
            <person name="Yasawong M."/>
            <person name="Chertkov O."/>
            <person name="Lapidus A."/>
            <person name="Lucas S."/>
            <person name="Nolan M."/>
            <person name="Del Rio T.G."/>
            <person name="Tice H."/>
            <person name="Cheng J.F."/>
            <person name="Pitluck S."/>
            <person name="Liolios K."/>
            <person name="Ivanova N."/>
            <person name="Tapia R."/>
            <person name="Han C."/>
            <person name="Bruce D."/>
            <person name="Goodwin L."/>
            <person name="Pati A."/>
            <person name="Chen A."/>
            <person name="Palaniappan K."/>
            <person name="Land M."/>
            <person name="Hauser L."/>
            <person name="Chang Y.J."/>
            <person name="Jeffries C.D."/>
            <person name="Detter J.C."/>
            <person name="Rohde M."/>
            <person name="Brambilla E."/>
            <person name="Spring S."/>
            <person name="Goker M."/>
            <person name="Sikorski J."/>
            <person name="Woyke T."/>
            <person name="Bristow J."/>
            <person name="Eisen J.A."/>
            <person name="Markowitz V."/>
            <person name="Hugenholtz P."/>
            <person name="Klenk H.P."/>
            <person name="Kyrpides N.C."/>
        </authorList>
    </citation>
    <scope>NUCLEOTIDE SEQUENCE [LARGE SCALE GENOMIC DNA]</scope>
    <source>
        <strain evidence="15">DSM 11293 / JCM 15392 / SEBR 4228</strain>
    </source>
</reference>
<name>E1R5L7_SEDSS</name>
<dbReference type="HAMAP" id="MF_01981">
    <property type="entry name" value="Phosphofructokinase_II_X"/>
    <property type="match status" value="1"/>
</dbReference>
<comment type="cofactor">
    <cofactor evidence="1 12">
        <name>Mg(2+)</name>
        <dbReference type="ChEBI" id="CHEBI:18420"/>
    </cofactor>
</comment>
<gene>
    <name evidence="12" type="primary">pfkA</name>
    <name evidence="14" type="ordered locus">Spirs_3247</name>
</gene>